<dbReference type="AlphaFoldDB" id="A0A9P0EBE6"/>
<name>A0A9P0EBE6_NEZVI</name>
<gene>
    <name evidence="2" type="ORF">NEZAVI_LOCUS2764</name>
</gene>
<organism evidence="2 3">
    <name type="scientific">Nezara viridula</name>
    <name type="common">Southern green stink bug</name>
    <name type="synonym">Cimex viridulus</name>
    <dbReference type="NCBI Taxonomy" id="85310"/>
    <lineage>
        <taxon>Eukaryota</taxon>
        <taxon>Metazoa</taxon>
        <taxon>Ecdysozoa</taxon>
        <taxon>Arthropoda</taxon>
        <taxon>Hexapoda</taxon>
        <taxon>Insecta</taxon>
        <taxon>Pterygota</taxon>
        <taxon>Neoptera</taxon>
        <taxon>Paraneoptera</taxon>
        <taxon>Hemiptera</taxon>
        <taxon>Heteroptera</taxon>
        <taxon>Panheteroptera</taxon>
        <taxon>Pentatomomorpha</taxon>
        <taxon>Pentatomoidea</taxon>
        <taxon>Pentatomidae</taxon>
        <taxon>Pentatominae</taxon>
        <taxon>Nezara</taxon>
    </lineage>
</organism>
<dbReference type="EMBL" id="OV725077">
    <property type="protein sequence ID" value="CAH1391834.1"/>
    <property type="molecule type" value="Genomic_DNA"/>
</dbReference>
<evidence type="ECO:0000256" key="1">
    <source>
        <dbReference type="SAM" id="MobiDB-lite"/>
    </source>
</evidence>
<accession>A0A9P0EBE6</accession>
<keyword evidence="3" id="KW-1185">Reference proteome</keyword>
<feature type="region of interest" description="Disordered" evidence="1">
    <location>
        <begin position="58"/>
        <end position="82"/>
    </location>
</feature>
<evidence type="ECO:0000313" key="3">
    <source>
        <dbReference type="Proteomes" id="UP001152798"/>
    </source>
</evidence>
<evidence type="ECO:0000313" key="2">
    <source>
        <dbReference type="EMBL" id="CAH1391834.1"/>
    </source>
</evidence>
<reference evidence="2" key="1">
    <citation type="submission" date="2022-01" db="EMBL/GenBank/DDBJ databases">
        <authorList>
            <person name="King R."/>
        </authorList>
    </citation>
    <scope>NUCLEOTIDE SEQUENCE</scope>
</reference>
<proteinExistence type="predicted"/>
<dbReference type="Proteomes" id="UP001152798">
    <property type="component" value="Chromosome 1"/>
</dbReference>
<sequence>MGPGLSGWGDVGSRASPFKQRKCLQGNLYYGTERWRAVALDRDEWRRIVEKGKVPRGLWRQEGHCSPPHPTTEHNSQRSLQSSCVPSQRVVRQYQLPSSSLSQRVDYDRESTLLRSTKTEQGGCIANLLSRISQLGQWNTRDAAAGRVLEVVIMRSQDGEPISQDEMQLIHRLLIVEIALKFWRVPPTASRSSNPSQEDTMRSRYHYAPALSTPLISNGRCQHHFSSRSLNFQSPPQYLNRDRHQLHRGIQV</sequence>
<protein>
    <submittedName>
        <fullName evidence="2">Uncharacterized protein</fullName>
    </submittedName>
</protein>